<dbReference type="KEGG" id="sng:SNE_A21960"/>
<gene>
    <name evidence="1" type="ordered locus">SNE_A21960</name>
</gene>
<sequence>MRLLLFLLPLIILSGCGSNGYDRHYIVSEAIEEILPVPEED</sequence>
<accession>F8L651</accession>
<evidence type="ECO:0000313" key="2">
    <source>
        <dbReference type="Proteomes" id="UP000000496"/>
    </source>
</evidence>
<name>F8L651_SIMNZ</name>
<reference key="1">
    <citation type="journal article" date="2011" name="Mol. Biol. Evol.">
        <title>Unity in variety -- the pan-genome of the Chlamydiae.</title>
        <authorList>
            <person name="Collingro A."/>
            <person name="Tischler P."/>
            <person name="Weinmaier T."/>
            <person name="Penz T."/>
            <person name="Heinz E."/>
            <person name="Brunham R.C."/>
            <person name="Read T.D."/>
            <person name="Bavoil P.M."/>
            <person name="Sachse K."/>
            <person name="Kahane S."/>
            <person name="Friedman M.G."/>
            <person name="Rattei T."/>
            <person name="Myers G.S.A."/>
            <person name="Horn M."/>
        </authorList>
    </citation>
    <scope>NUCLEOTIDE SEQUENCE</scope>
    <source>
        <strain>Z</strain>
    </source>
</reference>
<protein>
    <recommendedName>
        <fullName evidence="3">Lipoprotein</fullName>
    </recommendedName>
</protein>
<evidence type="ECO:0008006" key="3">
    <source>
        <dbReference type="Google" id="ProtNLM"/>
    </source>
</evidence>
<dbReference type="PROSITE" id="PS51257">
    <property type="entry name" value="PROKAR_LIPOPROTEIN"/>
    <property type="match status" value="1"/>
</dbReference>
<dbReference type="RefSeq" id="WP_013944539.1">
    <property type="nucleotide sequence ID" value="NC_015713.1"/>
</dbReference>
<keyword evidence="2" id="KW-1185">Reference proteome</keyword>
<dbReference type="EMBL" id="FR872582">
    <property type="protein sequence ID" value="CCB90073.1"/>
    <property type="molecule type" value="Genomic_DNA"/>
</dbReference>
<dbReference type="HOGENOM" id="CLU_3276695_0_0_0"/>
<dbReference type="AlphaFoldDB" id="F8L651"/>
<reference evidence="1 2" key="2">
    <citation type="journal article" date="2011" name="Mol. Biol. Evol.">
        <title>Unity in variety--the pan-genome of the Chlamydiae.</title>
        <authorList>
            <person name="Collingro A."/>
            <person name="Tischler P."/>
            <person name="Weinmaier T."/>
            <person name="Penz T."/>
            <person name="Heinz E."/>
            <person name="Brunham R.C."/>
            <person name="Read T.D."/>
            <person name="Bavoil P.M."/>
            <person name="Sachse K."/>
            <person name="Kahane S."/>
            <person name="Friedman M.G."/>
            <person name="Rattei T."/>
            <person name="Myers G.S."/>
            <person name="Horn M."/>
        </authorList>
    </citation>
    <scope>NUCLEOTIDE SEQUENCE [LARGE SCALE GENOMIC DNA]</scope>
    <source>
        <strain evidence="2">ATCC VR-1471 / Z</strain>
    </source>
</reference>
<proteinExistence type="predicted"/>
<dbReference type="Proteomes" id="UP000000496">
    <property type="component" value="Chromosome gsn.131"/>
</dbReference>
<evidence type="ECO:0000313" key="1">
    <source>
        <dbReference type="EMBL" id="CCB90073.1"/>
    </source>
</evidence>
<organism evidence="1 2">
    <name type="scientific">Simkania negevensis (strain ATCC VR-1471 / DSM 27360 / Z)</name>
    <dbReference type="NCBI Taxonomy" id="331113"/>
    <lineage>
        <taxon>Bacteria</taxon>
        <taxon>Pseudomonadati</taxon>
        <taxon>Chlamydiota</taxon>
        <taxon>Chlamydiia</taxon>
        <taxon>Parachlamydiales</taxon>
        <taxon>Simkaniaceae</taxon>
        <taxon>Simkania</taxon>
    </lineage>
</organism>